<dbReference type="Proteomes" id="UP000553193">
    <property type="component" value="Unassembled WGS sequence"/>
</dbReference>
<comment type="similarity">
    <text evidence="3">Belongs to the SmpB family.</text>
</comment>
<comment type="subcellular location">
    <subcellularLocation>
        <location evidence="3">Cytoplasm</location>
    </subcellularLocation>
    <text evidence="3">The tmRNA-SmpB complex associates with stalled 70S ribosomes.</text>
</comment>
<dbReference type="GO" id="GO:0070930">
    <property type="term" value="P:trans-translation-dependent protein tagging"/>
    <property type="evidence" value="ECO:0007669"/>
    <property type="project" value="TreeGrafter"/>
</dbReference>
<dbReference type="GO" id="GO:0070929">
    <property type="term" value="P:trans-translation"/>
    <property type="evidence" value="ECO:0007669"/>
    <property type="project" value="UniProtKB-UniRule"/>
</dbReference>
<dbReference type="PROSITE" id="PS01317">
    <property type="entry name" value="SSRP"/>
    <property type="match status" value="1"/>
</dbReference>
<name>A0A840AHK3_9PROT</name>
<comment type="caution">
    <text evidence="4">The sequence shown here is derived from an EMBL/GenBank/DDBJ whole genome shotgun (WGS) entry which is preliminary data.</text>
</comment>
<accession>A0A840AHK3</accession>
<protein>
    <recommendedName>
        <fullName evidence="3">SsrA-binding protein</fullName>
    </recommendedName>
    <alternativeName>
        <fullName evidence="3">Small protein B</fullName>
    </alternativeName>
</protein>
<dbReference type="InterPro" id="IPR000037">
    <property type="entry name" value="SsrA-bd_prot"/>
</dbReference>
<keyword evidence="1 3" id="KW-0963">Cytoplasm</keyword>
<evidence type="ECO:0000256" key="3">
    <source>
        <dbReference type="HAMAP-Rule" id="MF_00023"/>
    </source>
</evidence>
<dbReference type="InterPro" id="IPR020081">
    <property type="entry name" value="SsrA-bd_prot_CS"/>
</dbReference>
<evidence type="ECO:0000256" key="1">
    <source>
        <dbReference type="ARBA" id="ARBA00022490"/>
    </source>
</evidence>
<evidence type="ECO:0000313" key="5">
    <source>
        <dbReference type="Proteomes" id="UP000553193"/>
    </source>
</evidence>
<comment type="function">
    <text evidence="3">Required for rescue of stalled ribosomes mediated by trans-translation. Binds to transfer-messenger RNA (tmRNA), required for stable association of tmRNA with ribosomes. tmRNA and SmpB together mimic tRNA shape, replacing the anticodon stem-loop with SmpB. tmRNA is encoded by the ssrA gene; the 2 termini fold to resemble tRNA(Ala) and it encodes a 'tag peptide', a short internal open reading frame. During trans-translation Ala-aminoacylated tmRNA acts like a tRNA, entering the A-site of stalled ribosomes, displacing the stalled mRNA. The ribosome then switches to translate the ORF on the tmRNA; the nascent peptide is terminated with the 'tag peptide' encoded by the tmRNA and targeted for degradation. The ribosome is freed to recommence translation, which seems to be the essential function of trans-translation.</text>
</comment>
<dbReference type="CDD" id="cd09294">
    <property type="entry name" value="SmpB"/>
    <property type="match status" value="1"/>
</dbReference>
<dbReference type="AlphaFoldDB" id="A0A840AHK3"/>
<dbReference type="SUPFAM" id="SSF74982">
    <property type="entry name" value="Small protein B (SmpB)"/>
    <property type="match status" value="1"/>
</dbReference>
<organism evidence="4 5">
    <name type="scientific">Roseococcus suduntuyensis</name>
    <dbReference type="NCBI Taxonomy" id="455361"/>
    <lineage>
        <taxon>Bacteria</taxon>
        <taxon>Pseudomonadati</taxon>
        <taxon>Pseudomonadota</taxon>
        <taxon>Alphaproteobacteria</taxon>
        <taxon>Acetobacterales</taxon>
        <taxon>Roseomonadaceae</taxon>
        <taxon>Roseococcus</taxon>
    </lineage>
</organism>
<dbReference type="HAMAP" id="MF_00023">
    <property type="entry name" value="SmpB"/>
    <property type="match status" value="1"/>
</dbReference>
<dbReference type="GO" id="GO:0005829">
    <property type="term" value="C:cytosol"/>
    <property type="evidence" value="ECO:0007669"/>
    <property type="project" value="TreeGrafter"/>
</dbReference>
<dbReference type="InterPro" id="IPR023620">
    <property type="entry name" value="SmpB"/>
</dbReference>
<dbReference type="Pfam" id="PF01668">
    <property type="entry name" value="SmpB"/>
    <property type="match status" value="1"/>
</dbReference>
<dbReference type="Gene3D" id="2.40.280.10">
    <property type="match status" value="1"/>
</dbReference>
<dbReference type="NCBIfam" id="NF003843">
    <property type="entry name" value="PRK05422.1"/>
    <property type="match status" value="1"/>
</dbReference>
<dbReference type="PANTHER" id="PTHR30308:SF2">
    <property type="entry name" value="SSRA-BINDING PROTEIN"/>
    <property type="match status" value="1"/>
</dbReference>
<keyword evidence="2 3" id="KW-0694">RNA-binding</keyword>
<dbReference type="NCBIfam" id="TIGR00086">
    <property type="entry name" value="smpB"/>
    <property type="match status" value="1"/>
</dbReference>
<gene>
    <name evidence="3" type="primary">smpB</name>
    <name evidence="4" type="ORF">GGQ83_003017</name>
</gene>
<evidence type="ECO:0000313" key="4">
    <source>
        <dbReference type="EMBL" id="MBB3899565.1"/>
    </source>
</evidence>
<keyword evidence="5" id="KW-1185">Reference proteome</keyword>
<evidence type="ECO:0000256" key="2">
    <source>
        <dbReference type="ARBA" id="ARBA00022884"/>
    </source>
</evidence>
<sequence length="165" mass="18413">MATVEARKKPLISHGTAALNRRARFDYKIGEVIEAGLVLLGPEVKSLRAGRASLSEAWAGERDGEMFLFGCHIGEWQAGSFMAKMDPVRPRKLLLHKKQVRELTGATTREGATIVPLEIRFNDKGRAKVLIGLATGKKLHDKRADIAKRDWQRDKARLMRNKGGE</sequence>
<dbReference type="PANTHER" id="PTHR30308">
    <property type="entry name" value="TMRNA-BINDING COMPONENT OF TRANS-TRANSLATION TAGGING COMPLEX"/>
    <property type="match status" value="1"/>
</dbReference>
<proteinExistence type="inferred from homology"/>
<dbReference type="RefSeq" id="WP_184385424.1">
    <property type="nucleotide sequence ID" value="NZ_JACIDJ010000005.1"/>
</dbReference>
<dbReference type="GO" id="GO:0003723">
    <property type="term" value="F:RNA binding"/>
    <property type="evidence" value="ECO:0007669"/>
    <property type="project" value="UniProtKB-UniRule"/>
</dbReference>
<reference evidence="4 5" key="1">
    <citation type="submission" date="2020-08" db="EMBL/GenBank/DDBJ databases">
        <title>Genomic Encyclopedia of Type Strains, Phase IV (KMG-IV): sequencing the most valuable type-strain genomes for metagenomic binning, comparative biology and taxonomic classification.</title>
        <authorList>
            <person name="Goeker M."/>
        </authorList>
    </citation>
    <scope>NUCLEOTIDE SEQUENCE [LARGE SCALE GENOMIC DNA]</scope>
    <source>
        <strain evidence="4 5">DSM 19979</strain>
    </source>
</reference>
<dbReference type="EMBL" id="JACIDJ010000005">
    <property type="protein sequence ID" value="MBB3899565.1"/>
    <property type="molecule type" value="Genomic_DNA"/>
</dbReference>